<sequence length="173" mass="18309">MRRPAAGVVALSVTVLGAALVVALLGWLDPVHAVLLAAVVLVVTAVWRRADAGVEDPWPAPPEEQRPGARHDVSELGWATFTRSGEVSERVLRRVRALAAARLARHGVDLADPAQASDVERLLGEDVARGLASRRAPTARVLDHWLGALERLGPDGPPRADRPSPPPTGGAPR</sequence>
<dbReference type="RefSeq" id="WP_013838685.1">
    <property type="nucleotide sequence ID" value="NC_015588.1"/>
</dbReference>
<keyword evidence="2" id="KW-1133">Transmembrane helix</keyword>
<gene>
    <name evidence="3" type="ordered locus">Isova_1539</name>
</gene>
<reference evidence="3 4" key="1">
    <citation type="submission" date="2011-05" db="EMBL/GenBank/DDBJ databases">
        <title>Complete sequence of Isoptericola variabilis 225.</title>
        <authorList>
            <consortium name="US DOE Joint Genome Institute"/>
            <person name="Lucas S."/>
            <person name="Han J."/>
            <person name="Lapidus A."/>
            <person name="Cheng J.-F."/>
            <person name="Goodwin L."/>
            <person name="Pitluck S."/>
            <person name="Peters L."/>
            <person name="Mikhailova N."/>
            <person name="Zeytun A."/>
            <person name="Han C."/>
            <person name="Tapia R."/>
            <person name="Land M."/>
            <person name="Hauser L."/>
            <person name="Kyrpides N."/>
            <person name="Ivanova N."/>
            <person name="Pagani I."/>
            <person name="Siebers A."/>
            <person name="Allgaier M."/>
            <person name="Thelen M."/>
            <person name="Hugenholtz P."/>
            <person name="Gladden J."/>
            <person name="Woyke T."/>
        </authorList>
    </citation>
    <scope>NUCLEOTIDE SEQUENCE [LARGE SCALE GENOMIC DNA]</scope>
    <source>
        <strain evidence="4">225</strain>
    </source>
</reference>
<dbReference type="eggNOG" id="ENOG503278I">
    <property type="taxonomic scope" value="Bacteria"/>
</dbReference>
<evidence type="ECO:0000313" key="4">
    <source>
        <dbReference type="Proteomes" id="UP000009236"/>
    </source>
</evidence>
<dbReference type="KEGG" id="iva:Isova_1539"/>
<feature type="transmembrane region" description="Helical" evidence="2">
    <location>
        <begin position="33"/>
        <end position="50"/>
    </location>
</feature>
<dbReference type="AlphaFoldDB" id="F6FUV3"/>
<accession>F6FUV3</accession>
<feature type="region of interest" description="Disordered" evidence="1">
    <location>
        <begin position="149"/>
        <end position="173"/>
    </location>
</feature>
<organism evidence="4">
    <name type="scientific">Isoptericola variabilis (strain 225)</name>
    <dbReference type="NCBI Taxonomy" id="743718"/>
    <lineage>
        <taxon>Bacteria</taxon>
        <taxon>Bacillati</taxon>
        <taxon>Actinomycetota</taxon>
        <taxon>Actinomycetes</taxon>
        <taxon>Micrococcales</taxon>
        <taxon>Promicromonosporaceae</taxon>
        <taxon>Isoptericola</taxon>
    </lineage>
</organism>
<feature type="compositionally biased region" description="Pro residues" evidence="1">
    <location>
        <begin position="163"/>
        <end position="173"/>
    </location>
</feature>
<evidence type="ECO:0000256" key="1">
    <source>
        <dbReference type="SAM" id="MobiDB-lite"/>
    </source>
</evidence>
<protein>
    <submittedName>
        <fullName evidence="3">Uncharacterized protein</fullName>
    </submittedName>
</protein>
<evidence type="ECO:0000313" key="3">
    <source>
        <dbReference type="EMBL" id="AEG44293.1"/>
    </source>
</evidence>
<dbReference type="EMBL" id="CP002810">
    <property type="protein sequence ID" value="AEG44293.1"/>
    <property type="molecule type" value="Genomic_DNA"/>
</dbReference>
<evidence type="ECO:0000256" key="2">
    <source>
        <dbReference type="SAM" id="Phobius"/>
    </source>
</evidence>
<dbReference type="Proteomes" id="UP000009236">
    <property type="component" value="Chromosome"/>
</dbReference>
<dbReference type="STRING" id="743718.Isova_1539"/>
<keyword evidence="2" id="KW-0472">Membrane</keyword>
<proteinExistence type="predicted"/>
<keyword evidence="4" id="KW-1185">Reference proteome</keyword>
<dbReference type="HOGENOM" id="CLU_1545553_0_0_11"/>
<keyword evidence="2" id="KW-0812">Transmembrane</keyword>
<name>F6FUV3_ISOV2</name>